<accession>A0A7W5DWY0</accession>
<dbReference type="PANTHER" id="PTHR33321">
    <property type="match status" value="1"/>
</dbReference>
<evidence type="ECO:0008006" key="4">
    <source>
        <dbReference type="Google" id="ProtNLM"/>
    </source>
</evidence>
<dbReference type="EMBL" id="JACHXU010000005">
    <property type="protein sequence ID" value="MBB3206070.1"/>
    <property type="molecule type" value="Genomic_DNA"/>
</dbReference>
<evidence type="ECO:0000313" key="2">
    <source>
        <dbReference type="EMBL" id="MBB3206070.1"/>
    </source>
</evidence>
<dbReference type="PANTHER" id="PTHR33321:SF12">
    <property type="entry name" value="PLANT BASIC SECRETORY PROTEIN (BSP) FAMILY PROTEIN"/>
    <property type="match status" value="1"/>
</dbReference>
<name>A0A7W5DWY0_9BACT</name>
<dbReference type="InterPro" id="IPR007541">
    <property type="entry name" value="Uncharacterised_BSP"/>
</dbReference>
<keyword evidence="1" id="KW-0732">Signal</keyword>
<feature type="signal peptide" evidence="1">
    <location>
        <begin position="1"/>
        <end position="22"/>
    </location>
</feature>
<comment type="caution">
    <text evidence="2">The sequence shown here is derived from an EMBL/GenBank/DDBJ whole genome shotgun (WGS) entry which is preliminary data.</text>
</comment>
<reference evidence="2 3" key="1">
    <citation type="submission" date="2020-08" db="EMBL/GenBank/DDBJ databases">
        <title>Genomic Encyclopedia of Type Strains, Phase III (KMG-III): the genomes of soil and plant-associated and newly described type strains.</title>
        <authorList>
            <person name="Whitman W."/>
        </authorList>
    </citation>
    <scope>NUCLEOTIDE SEQUENCE [LARGE SCALE GENOMIC DNA]</scope>
    <source>
        <strain evidence="2 3">CECT 8075</strain>
    </source>
</reference>
<dbReference type="RefSeq" id="WP_184304263.1">
    <property type="nucleotide sequence ID" value="NZ_JACHXU010000005.1"/>
</dbReference>
<dbReference type="Proteomes" id="UP000536179">
    <property type="component" value="Unassembled WGS sequence"/>
</dbReference>
<gene>
    <name evidence="2" type="ORF">FHS27_001878</name>
</gene>
<evidence type="ECO:0000256" key="1">
    <source>
        <dbReference type="SAM" id="SignalP"/>
    </source>
</evidence>
<sequence length="442" mass="49802">MLLRLMLLPVFALVCVCGIADTQVRVDQNSEENANENFRFESVATPSALDAGNLAKVKVVAGTIDANSAGIAALNDGVVPASQDAPKSNFFFSGRNPGRLLFDFGRPIDLQQINTYSWHPSSRAPQVYRIYTTNSEKIATQTLQNHAGLMEAGWRHVADVDSRKTGNEQATQIAVGIQGSDSAQLGTVRFVLMHVEPTGTNRAFAQTFFSEIDFLDGKSYPPLQRKQNEEAVDVLVIENKYSISFDTTEVPELRTWVRNDLMPICEQWYPKIVAALPSDYFEPPTEFSVTFRQNMRGVAYTAGKDVFCARDWFVKNKHGEGVGAVVHELVHVVQQYRSPRGNRGAPLGERPSWLVEGIADHIRWFQYEPEDRRRHLDLRIVNYDDGYFASATFLNHVIVNHDRDAISRLNNALRFGRFHSGLWKEWFGKTAEELWDDCQNAG</sequence>
<evidence type="ECO:0000313" key="3">
    <source>
        <dbReference type="Proteomes" id="UP000536179"/>
    </source>
</evidence>
<keyword evidence="3" id="KW-1185">Reference proteome</keyword>
<organism evidence="2 3">
    <name type="scientific">Aporhodopirellula rubra</name>
    <dbReference type="NCBI Taxonomy" id="980271"/>
    <lineage>
        <taxon>Bacteria</taxon>
        <taxon>Pseudomonadati</taxon>
        <taxon>Planctomycetota</taxon>
        <taxon>Planctomycetia</taxon>
        <taxon>Pirellulales</taxon>
        <taxon>Pirellulaceae</taxon>
        <taxon>Aporhodopirellula</taxon>
    </lineage>
</organism>
<dbReference type="AlphaFoldDB" id="A0A7W5DWY0"/>
<feature type="chain" id="PRO_5031262360" description="Plant Basic Secretory Protein" evidence="1">
    <location>
        <begin position="23"/>
        <end position="442"/>
    </location>
</feature>
<proteinExistence type="predicted"/>
<dbReference type="Pfam" id="PF04450">
    <property type="entry name" value="BSP"/>
    <property type="match status" value="1"/>
</dbReference>
<protein>
    <recommendedName>
        <fullName evidence="4">Plant Basic Secretory Protein</fullName>
    </recommendedName>
</protein>